<keyword evidence="7" id="KW-0460">Magnesium</keyword>
<evidence type="ECO:0000313" key="10">
    <source>
        <dbReference type="Proteomes" id="UP001525890"/>
    </source>
</evidence>
<gene>
    <name evidence="9" type="ORF">NG799_09915</name>
</gene>
<evidence type="ECO:0000313" key="9">
    <source>
        <dbReference type="EMBL" id="MCT7966646.1"/>
    </source>
</evidence>
<evidence type="ECO:0000256" key="6">
    <source>
        <dbReference type="ARBA" id="ARBA00022801"/>
    </source>
</evidence>
<reference evidence="9 10" key="1">
    <citation type="journal article" date="2022" name="Front. Microbiol.">
        <title>High genomic differentiation and limited gene flow indicate recent cryptic speciation within the genus Laspinema (cyanobacteria).</title>
        <authorList>
            <person name="Stanojkovic A."/>
            <person name="Skoupy S."/>
            <person name="Skaloud P."/>
            <person name="Dvorak P."/>
        </authorList>
    </citation>
    <scope>NUCLEOTIDE SEQUENCE [LARGE SCALE GENOMIC DNA]</scope>
    <source>
        <strain evidence="9 10">D2a</strain>
    </source>
</reference>
<keyword evidence="5 9" id="KW-0255">Endonuclease</keyword>
<evidence type="ECO:0000256" key="7">
    <source>
        <dbReference type="ARBA" id="ARBA00022842"/>
    </source>
</evidence>
<accession>A0ABT2MRV7</accession>
<evidence type="ECO:0000256" key="5">
    <source>
        <dbReference type="ARBA" id="ARBA00022759"/>
    </source>
</evidence>
<organism evidence="9 10">
    <name type="scientific">Laspinema palackyanum D2a</name>
    <dbReference type="NCBI Taxonomy" id="2953684"/>
    <lineage>
        <taxon>Bacteria</taxon>
        <taxon>Bacillati</taxon>
        <taxon>Cyanobacteriota</taxon>
        <taxon>Cyanophyceae</taxon>
        <taxon>Oscillatoriophycideae</taxon>
        <taxon>Oscillatoriales</taxon>
        <taxon>Laspinemataceae</taxon>
        <taxon>Laspinema</taxon>
        <taxon>Laspinema palackyanum</taxon>
    </lineage>
</organism>
<keyword evidence="8" id="KW-0051">Antiviral defense</keyword>
<keyword evidence="4" id="KW-0479">Metal-binding</keyword>
<protein>
    <submittedName>
        <fullName evidence="9">CRISPR-associated endonuclease Cas2</fullName>
    </submittedName>
</protein>
<evidence type="ECO:0000256" key="8">
    <source>
        <dbReference type="ARBA" id="ARBA00023118"/>
    </source>
</evidence>
<dbReference type="Gene3D" id="3.30.70.240">
    <property type="match status" value="1"/>
</dbReference>
<dbReference type="EMBL" id="JAMXFF010000012">
    <property type="protein sequence ID" value="MCT7966646.1"/>
    <property type="molecule type" value="Genomic_DNA"/>
</dbReference>
<dbReference type="Pfam" id="PF09827">
    <property type="entry name" value="CRISPR_Cas2"/>
    <property type="match status" value="1"/>
</dbReference>
<comment type="similarity">
    <text evidence="2">Belongs to the CRISPR-associated endoribonuclease Cas2 protein family.</text>
</comment>
<keyword evidence="6" id="KW-0378">Hydrolase</keyword>
<dbReference type="SUPFAM" id="SSF143430">
    <property type="entry name" value="TTP0101/SSO1404-like"/>
    <property type="match status" value="1"/>
</dbReference>
<sequence>MLQGYGERIPYSMFRCWLNQQAREKLRWELEQVLAEEDSLLLIRLPNPCLQGLASYKHLASWPLPKESHRVI</sequence>
<dbReference type="CDD" id="cd09725">
    <property type="entry name" value="Cas2_I_II_III"/>
    <property type="match status" value="1"/>
</dbReference>
<dbReference type="Proteomes" id="UP001525890">
    <property type="component" value="Unassembled WGS sequence"/>
</dbReference>
<name>A0ABT2MRV7_9CYAN</name>
<dbReference type="InterPro" id="IPR019199">
    <property type="entry name" value="Virulence_VapD/CRISPR_Cas2"/>
</dbReference>
<evidence type="ECO:0000256" key="2">
    <source>
        <dbReference type="ARBA" id="ARBA00009959"/>
    </source>
</evidence>
<keyword evidence="10" id="KW-1185">Reference proteome</keyword>
<comment type="cofactor">
    <cofactor evidence="1">
        <name>Mg(2+)</name>
        <dbReference type="ChEBI" id="CHEBI:18420"/>
    </cofactor>
</comment>
<dbReference type="GO" id="GO:0004519">
    <property type="term" value="F:endonuclease activity"/>
    <property type="evidence" value="ECO:0007669"/>
    <property type="project" value="UniProtKB-KW"/>
</dbReference>
<evidence type="ECO:0000256" key="1">
    <source>
        <dbReference type="ARBA" id="ARBA00001946"/>
    </source>
</evidence>
<evidence type="ECO:0000256" key="3">
    <source>
        <dbReference type="ARBA" id="ARBA00022722"/>
    </source>
</evidence>
<comment type="caution">
    <text evidence="9">The sequence shown here is derived from an EMBL/GenBank/DDBJ whole genome shotgun (WGS) entry which is preliminary data.</text>
</comment>
<proteinExistence type="inferred from homology"/>
<evidence type="ECO:0000256" key="4">
    <source>
        <dbReference type="ARBA" id="ARBA00022723"/>
    </source>
</evidence>
<dbReference type="InterPro" id="IPR021127">
    <property type="entry name" value="CRISPR_associated_Cas2"/>
</dbReference>
<keyword evidence="3" id="KW-0540">Nuclease</keyword>